<proteinExistence type="inferred from homology"/>
<comment type="subcellular location">
    <subcellularLocation>
        <location evidence="2">Cell membrane</location>
        <topology evidence="2">Multi-pass membrane protein</topology>
    </subcellularLocation>
</comment>
<feature type="transmembrane region" description="Helical" evidence="13">
    <location>
        <begin position="330"/>
        <end position="355"/>
    </location>
</feature>
<dbReference type="PIRSF" id="PIRSF006603">
    <property type="entry name" value="DinF"/>
    <property type="match status" value="1"/>
</dbReference>
<keyword evidence="6" id="KW-0050">Antiport</keyword>
<evidence type="ECO:0000256" key="2">
    <source>
        <dbReference type="ARBA" id="ARBA00004651"/>
    </source>
</evidence>
<feature type="transmembrane region" description="Helical" evidence="13">
    <location>
        <begin position="367"/>
        <end position="386"/>
    </location>
</feature>
<keyword evidence="9 13" id="KW-1133">Transmembrane helix</keyword>
<dbReference type="InterPro" id="IPR002528">
    <property type="entry name" value="MATE_fam"/>
</dbReference>
<evidence type="ECO:0000256" key="3">
    <source>
        <dbReference type="ARBA" id="ARBA00010199"/>
    </source>
</evidence>
<dbReference type="InterPro" id="IPR050222">
    <property type="entry name" value="MATE_MdtK"/>
</dbReference>
<feature type="transmembrane region" description="Helical" evidence="13">
    <location>
        <begin position="196"/>
        <end position="218"/>
    </location>
</feature>
<evidence type="ECO:0000256" key="9">
    <source>
        <dbReference type="ARBA" id="ARBA00022989"/>
    </source>
</evidence>
<dbReference type="PANTHER" id="PTHR43298:SF2">
    <property type="entry name" value="FMN_FAD EXPORTER YEEO-RELATED"/>
    <property type="match status" value="1"/>
</dbReference>
<dbReference type="AlphaFoldDB" id="A0A4S4FZL4"/>
<keyword evidence="5" id="KW-0813">Transport</keyword>
<dbReference type="GO" id="GO:0006811">
    <property type="term" value="P:monoatomic ion transport"/>
    <property type="evidence" value="ECO:0007669"/>
    <property type="project" value="UniProtKB-KW"/>
</dbReference>
<comment type="caution">
    <text evidence="14">The sequence shown here is derived from an EMBL/GenBank/DDBJ whole genome shotgun (WGS) entry which is preliminary data.</text>
</comment>
<evidence type="ECO:0000256" key="7">
    <source>
        <dbReference type="ARBA" id="ARBA00022475"/>
    </source>
</evidence>
<feature type="transmembrane region" description="Helical" evidence="13">
    <location>
        <begin position="139"/>
        <end position="161"/>
    </location>
</feature>
<evidence type="ECO:0000256" key="10">
    <source>
        <dbReference type="ARBA" id="ARBA00023065"/>
    </source>
</evidence>
<feature type="transmembrane region" description="Helical" evidence="13">
    <location>
        <begin position="425"/>
        <end position="448"/>
    </location>
</feature>
<accession>A0A4S4FZL4</accession>
<feature type="transmembrane region" description="Helical" evidence="13">
    <location>
        <begin position="104"/>
        <end position="127"/>
    </location>
</feature>
<dbReference type="CDD" id="cd13138">
    <property type="entry name" value="MATE_yoeA_like"/>
    <property type="match status" value="1"/>
</dbReference>
<sequence length="458" mass="46335">MSASADHTSSLLEGSAPKRLAAFSAPLVAANLLQYVYQFVDMGVVGNVVGETGLVAISNASAIVFIISSIAIGLMAGCTVAVGNRVGARDEQGQRRAFAASLGVALLGAAAITLAGCAFAKPIFTLMGVPGASLAQTAAYLEVVSLGTAGLFLLNAACAFLRAQGDSVGPLAIMAVSAAANVALDLVLIAGVGLGVVGAAIATVAAQGAGAVFALWLARRRYASARSVLRSMREARERGKAIAAARDVLRVGVPMAVQQAVINLSYVLVTAWLNSYGPTIAAASGVGLKISTIAGLPCWGVGQAVSAAVSQSIGAGMPERAGAFAKSGCLMAIAVTVGIQIVVQLGAGWLVSLFGDSSRELIDAAVLYLRITCSVNGIFYAAMYALDSFALASGAPKLALANSLIDAFAMRAGLAWLLSVPLGCGFIGIYAAQAAAPVLPAVVGFVYLQLWARRNLSR</sequence>
<name>A0A4S4FZL4_9ACTN</name>
<dbReference type="RefSeq" id="WP_136435432.1">
    <property type="nucleotide sequence ID" value="NZ_SSTJ01000014.1"/>
</dbReference>
<dbReference type="PANTHER" id="PTHR43298">
    <property type="entry name" value="MULTIDRUG RESISTANCE PROTEIN NORM-RELATED"/>
    <property type="match status" value="1"/>
</dbReference>
<dbReference type="InterPro" id="IPR048279">
    <property type="entry name" value="MdtK-like"/>
</dbReference>
<evidence type="ECO:0000256" key="11">
    <source>
        <dbReference type="ARBA" id="ARBA00023136"/>
    </source>
</evidence>
<evidence type="ECO:0000313" key="15">
    <source>
        <dbReference type="Proteomes" id="UP000308978"/>
    </source>
</evidence>
<evidence type="ECO:0000256" key="4">
    <source>
        <dbReference type="ARBA" id="ARBA00020268"/>
    </source>
</evidence>
<feature type="transmembrane region" description="Helical" evidence="13">
    <location>
        <begin position="60"/>
        <end position="83"/>
    </location>
</feature>
<feature type="transmembrane region" description="Helical" evidence="13">
    <location>
        <begin position="168"/>
        <end position="190"/>
    </location>
</feature>
<comment type="similarity">
    <text evidence="3">Belongs to the multi antimicrobial extrusion (MATE) (TC 2.A.66.1) family.</text>
</comment>
<reference evidence="14 15" key="1">
    <citation type="submission" date="2019-04" db="EMBL/GenBank/DDBJ databases">
        <title>Microbes associate with the intestines of laboratory mice.</title>
        <authorList>
            <person name="Navarre W."/>
            <person name="Wong E."/>
            <person name="Huang K.C."/>
            <person name="Tropini C."/>
            <person name="Ng K."/>
            <person name="Yu B."/>
        </authorList>
    </citation>
    <scope>NUCLEOTIDE SEQUENCE [LARGE SCALE GENOMIC DNA]</scope>
    <source>
        <strain evidence="14 15">NM80_B27</strain>
    </source>
</reference>
<protein>
    <recommendedName>
        <fullName evidence="4">Probable multidrug resistance protein NorM</fullName>
    </recommendedName>
    <alternativeName>
        <fullName evidence="12">Multidrug-efflux transporter</fullName>
    </alternativeName>
</protein>
<keyword evidence="10" id="KW-0406">Ion transport</keyword>
<gene>
    <name evidence="14" type="ORF">E5986_09635</name>
</gene>
<keyword evidence="11 13" id="KW-0472">Membrane</keyword>
<keyword evidence="7" id="KW-1003">Cell membrane</keyword>
<evidence type="ECO:0000256" key="12">
    <source>
        <dbReference type="ARBA" id="ARBA00031636"/>
    </source>
</evidence>
<evidence type="ECO:0000256" key="5">
    <source>
        <dbReference type="ARBA" id="ARBA00022448"/>
    </source>
</evidence>
<dbReference type="Pfam" id="PF01554">
    <property type="entry name" value="MatE"/>
    <property type="match status" value="2"/>
</dbReference>
<evidence type="ECO:0000256" key="13">
    <source>
        <dbReference type="SAM" id="Phobius"/>
    </source>
</evidence>
<evidence type="ECO:0000256" key="8">
    <source>
        <dbReference type="ARBA" id="ARBA00022692"/>
    </source>
</evidence>
<evidence type="ECO:0000256" key="1">
    <source>
        <dbReference type="ARBA" id="ARBA00003408"/>
    </source>
</evidence>
<dbReference type="NCBIfam" id="TIGR00797">
    <property type="entry name" value="matE"/>
    <property type="match status" value="1"/>
</dbReference>
<dbReference type="Proteomes" id="UP000308978">
    <property type="component" value="Unassembled WGS sequence"/>
</dbReference>
<dbReference type="GO" id="GO:0042910">
    <property type="term" value="F:xenobiotic transmembrane transporter activity"/>
    <property type="evidence" value="ECO:0007669"/>
    <property type="project" value="InterPro"/>
</dbReference>
<keyword evidence="8 13" id="KW-0812">Transmembrane</keyword>
<dbReference type="GO" id="GO:0015297">
    <property type="term" value="F:antiporter activity"/>
    <property type="evidence" value="ECO:0007669"/>
    <property type="project" value="UniProtKB-KW"/>
</dbReference>
<feature type="transmembrane region" description="Helical" evidence="13">
    <location>
        <begin position="20"/>
        <end position="40"/>
    </location>
</feature>
<comment type="function">
    <text evidence="1">Multidrug efflux pump.</text>
</comment>
<evidence type="ECO:0000313" key="14">
    <source>
        <dbReference type="EMBL" id="THG36580.1"/>
    </source>
</evidence>
<evidence type="ECO:0000256" key="6">
    <source>
        <dbReference type="ARBA" id="ARBA00022449"/>
    </source>
</evidence>
<dbReference type="GO" id="GO:0005886">
    <property type="term" value="C:plasma membrane"/>
    <property type="evidence" value="ECO:0007669"/>
    <property type="project" value="UniProtKB-SubCell"/>
</dbReference>
<dbReference type="EMBL" id="SSTJ01000014">
    <property type="protein sequence ID" value="THG36580.1"/>
    <property type="molecule type" value="Genomic_DNA"/>
</dbReference>
<organism evidence="14 15">
    <name type="scientific">Adlercreutzia caecimuris</name>
    <dbReference type="NCBI Taxonomy" id="671266"/>
    <lineage>
        <taxon>Bacteria</taxon>
        <taxon>Bacillati</taxon>
        <taxon>Actinomycetota</taxon>
        <taxon>Coriobacteriia</taxon>
        <taxon>Eggerthellales</taxon>
        <taxon>Eggerthellaceae</taxon>
        <taxon>Adlercreutzia</taxon>
    </lineage>
</organism>